<gene>
    <name evidence="1" type="ORF">CBA19CS42_20650</name>
</gene>
<dbReference type="Proteomes" id="UP001055111">
    <property type="component" value="Unassembled WGS sequence"/>
</dbReference>
<dbReference type="EMBL" id="BPUS01000008">
    <property type="protein sequence ID" value="GJH26968.1"/>
    <property type="molecule type" value="Genomic_DNA"/>
</dbReference>
<protein>
    <submittedName>
        <fullName evidence="1">Uncharacterized protein</fullName>
    </submittedName>
</protein>
<sequence>MVIDESAAELSGRSKKVTLELLDFFPQYAIFTRTTYRGTDRMIFYHHGAAIQPSVTRVGRAFAARASILEEDGEATSLGDLGLFASKDGAYRFAIRCAFAFVDGETLPLPPFKITHQ</sequence>
<name>A0AA37MI08_9BURK</name>
<evidence type="ECO:0000313" key="1">
    <source>
        <dbReference type="EMBL" id="GJH26968.1"/>
    </source>
</evidence>
<accession>A0AA37MI08</accession>
<organism evidence="1 2">
    <name type="scientific">Caballeronia novacaledonica</name>
    <dbReference type="NCBI Taxonomy" id="1544861"/>
    <lineage>
        <taxon>Bacteria</taxon>
        <taxon>Pseudomonadati</taxon>
        <taxon>Pseudomonadota</taxon>
        <taxon>Betaproteobacteria</taxon>
        <taxon>Burkholderiales</taxon>
        <taxon>Burkholderiaceae</taxon>
        <taxon>Caballeronia</taxon>
    </lineage>
</organism>
<reference evidence="1" key="1">
    <citation type="submission" date="2022-09" db="EMBL/GenBank/DDBJ databases">
        <title>Isolation and characterization of 3-chlorobenzoate degrading bacteria from soils in Shizuoka.</title>
        <authorList>
            <person name="Ifat A."/>
            <person name="Ogawa N."/>
            <person name="Kimbara K."/>
            <person name="Moriuchi R."/>
            <person name="Dohra H."/>
            <person name="Shintani M."/>
        </authorList>
    </citation>
    <scope>NUCLEOTIDE SEQUENCE</scope>
    <source>
        <strain evidence="1">19CS4-2</strain>
    </source>
</reference>
<evidence type="ECO:0000313" key="2">
    <source>
        <dbReference type="Proteomes" id="UP001055111"/>
    </source>
</evidence>
<proteinExistence type="predicted"/>
<dbReference type="AlphaFoldDB" id="A0AA37MI08"/>
<comment type="caution">
    <text evidence="1">The sequence shown here is derived from an EMBL/GenBank/DDBJ whole genome shotgun (WGS) entry which is preliminary data.</text>
</comment>